<proteinExistence type="predicted"/>
<organism evidence="2 3">
    <name type="scientific">Ruminococcus flavefaciens</name>
    <dbReference type="NCBI Taxonomy" id="1265"/>
    <lineage>
        <taxon>Bacteria</taxon>
        <taxon>Bacillati</taxon>
        <taxon>Bacillota</taxon>
        <taxon>Clostridia</taxon>
        <taxon>Eubacteriales</taxon>
        <taxon>Oscillospiraceae</taxon>
        <taxon>Ruminococcus</taxon>
    </lineage>
</organism>
<dbReference type="GO" id="GO:0010181">
    <property type="term" value="F:FMN binding"/>
    <property type="evidence" value="ECO:0007669"/>
    <property type="project" value="InterPro"/>
</dbReference>
<dbReference type="PANTHER" id="PTHR39201:SF1">
    <property type="entry name" value="FLAVODOXIN-LIKE DOMAIN-CONTAINING PROTEIN"/>
    <property type="match status" value="1"/>
</dbReference>
<dbReference type="EMBL" id="FNWV01000016">
    <property type="protein sequence ID" value="SEH83907.1"/>
    <property type="molecule type" value="Genomic_DNA"/>
</dbReference>
<protein>
    <submittedName>
        <fullName evidence="2">Flavodoxin</fullName>
    </submittedName>
</protein>
<dbReference type="InterPro" id="IPR029039">
    <property type="entry name" value="Flavoprotein-like_sf"/>
</dbReference>
<feature type="domain" description="Flavodoxin-like" evidence="1">
    <location>
        <begin position="5"/>
        <end position="150"/>
    </location>
</feature>
<evidence type="ECO:0000259" key="1">
    <source>
        <dbReference type="Pfam" id="PF12682"/>
    </source>
</evidence>
<dbReference type="Pfam" id="PF12682">
    <property type="entry name" value="Flavodoxin_4"/>
    <property type="match status" value="1"/>
</dbReference>
<accession>A0A1H6L6G3</accession>
<dbReference type="RefSeq" id="WP_074718792.1">
    <property type="nucleotide sequence ID" value="NZ_FNWV01000016.1"/>
</dbReference>
<dbReference type="AlphaFoldDB" id="A0A1H6L6G3"/>
<evidence type="ECO:0000313" key="3">
    <source>
        <dbReference type="Proteomes" id="UP000183190"/>
    </source>
</evidence>
<evidence type="ECO:0000313" key="2">
    <source>
        <dbReference type="EMBL" id="SEH83907.1"/>
    </source>
</evidence>
<dbReference type="Gene3D" id="3.40.50.360">
    <property type="match status" value="1"/>
</dbReference>
<reference evidence="2 3" key="1">
    <citation type="submission" date="2016-10" db="EMBL/GenBank/DDBJ databases">
        <authorList>
            <person name="de Groot N.N."/>
        </authorList>
    </citation>
    <scope>NUCLEOTIDE SEQUENCE [LARGE SCALE GENOMIC DNA]</scope>
    <source>
        <strain evidence="2 3">YAD2003</strain>
    </source>
</reference>
<sequence length="151" mass="17057">MPERKFLTVFFSWGGHTRKTAKMIAKTTSGDLFELKPEKAYSKIYPICAAQAKKERDKDTRPPYVGGIADISQYTDIVIGYPAWWYTCPMIVLSFLEQYDLTGKNVYIFNTHGGSGSVGTDDIKKLCKGNVHKSIDGNHLTEADVREWLNL</sequence>
<dbReference type="OrthoDB" id="9806505at2"/>
<dbReference type="PANTHER" id="PTHR39201">
    <property type="entry name" value="EXPORTED PROTEIN-RELATED"/>
    <property type="match status" value="1"/>
</dbReference>
<name>A0A1H6L6G3_RUMFL</name>
<dbReference type="GO" id="GO:0016651">
    <property type="term" value="F:oxidoreductase activity, acting on NAD(P)H"/>
    <property type="evidence" value="ECO:0007669"/>
    <property type="project" value="UniProtKB-ARBA"/>
</dbReference>
<dbReference type="SUPFAM" id="SSF52218">
    <property type="entry name" value="Flavoproteins"/>
    <property type="match status" value="1"/>
</dbReference>
<gene>
    <name evidence="2" type="ORF">SAMN02910265_02974</name>
</gene>
<dbReference type="InterPro" id="IPR008254">
    <property type="entry name" value="Flavodoxin/NO_synth"/>
</dbReference>
<dbReference type="Proteomes" id="UP000183190">
    <property type="component" value="Unassembled WGS sequence"/>
</dbReference>